<evidence type="ECO:0000256" key="1">
    <source>
        <dbReference type="SAM" id="Phobius"/>
    </source>
</evidence>
<dbReference type="RefSeq" id="WP_090232255.1">
    <property type="nucleotide sequence ID" value="NZ_FNHW01000001.1"/>
</dbReference>
<dbReference type="EMBL" id="FNHW01000001">
    <property type="protein sequence ID" value="SDM50650.1"/>
    <property type="molecule type" value="Genomic_DNA"/>
</dbReference>
<evidence type="ECO:0000313" key="3">
    <source>
        <dbReference type="Proteomes" id="UP000199544"/>
    </source>
</evidence>
<dbReference type="AlphaFoldDB" id="A0A1G9TSE6"/>
<dbReference type="Proteomes" id="UP000199544">
    <property type="component" value="Unassembled WGS sequence"/>
</dbReference>
<name>A0A1G9TSE6_9BACL</name>
<evidence type="ECO:0000313" key="2">
    <source>
        <dbReference type="EMBL" id="SDM50650.1"/>
    </source>
</evidence>
<reference evidence="3" key="1">
    <citation type="submission" date="2016-10" db="EMBL/GenBank/DDBJ databases">
        <authorList>
            <person name="Varghese N."/>
            <person name="Submissions S."/>
        </authorList>
    </citation>
    <scope>NUCLEOTIDE SEQUENCE [LARGE SCALE GENOMIC DNA]</scope>
    <source>
        <strain evidence="3">CGMCC 1.6854</strain>
    </source>
</reference>
<protein>
    <submittedName>
        <fullName evidence="2">Uncharacterized protein</fullName>
    </submittedName>
</protein>
<feature type="transmembrane region" description="Helical" evidence="1">
    <location>
        <begin position="27"/>
        <end position="46"/>
    </location>
</feature>
<organism evidence="2 3">
    <name type="scientific">Fictibacillus solisalsi</name>
    <dbReference type="NCBI Taxonomy" id="459525"/>
    <lineage>
        <taxon>Bacteria</taxon>
        <taxon>Bacillati</taxon>
        <taxon>Bacillota</taxon>
        <taxon>Bacilli</taxon>
        <taxon>Bacillales</taxon>
        <taxon>Fictibacillaceae</taxon>
        <taxon>Fictibacillus</taxon>
    </lineage>
</organism>
<keyword evidence="1" id="KW-0812">Transmembrane</keyword>
<feature type="transmembrane region" description="Helical" evidence="1">
    <location>
        <begin position="5"/>
        <end position="21"/>
    </location>
</feature>
<gene>
    <name evidence="2" type="ORF">SAMN04488137_0471</name>
</gene>
<dbReference type="STRING" id="459525.SAMN04488137_0471"/>
<keyword evidence="1" id="KW-1133">Transmembrane helix</keyword>
<proteinExistence type="predicted"/>
<keyword evidence="1" id="KW-0472">Membrane</keyword>
<accession>A0A1G9TSE6</accession>
<sequence>MKFLGIFLGMTFLGYFLLFLTTHSELGIVLCFAFFSALLLRIMIMLSDIKREIGRQNSMLDIANKRRVKVRKKLNQ</sequence>
<keyword evidence="3" id="KW-1185">Reference proteome</keyword>